<evidence type="ECO:0000313" key="3">
    <source>
        <dbReference type="Proteomes" id="UP000007397"/>
    </source>
</evidence>
<feature type="transmembrane region" description="Helical" evidence="1">
    <location>
        <begin position="6"/>
        <end position="21"/>
    </location>
</feature>
<keyword evidence="1" id="KW-1133">Transmembrane helix</keyword>
<sequence>MGMGYVLLTGVILLAISLITIKKFKTETSLQKILHLSALLIGVVLIILSTIGIIGYGQDILNY</sequence>
<organism evidence="2 3">
    <name type="scientific">Halobacillus halophilus (strain ATCC 35676 / DSM 2266 / JCM 20832 / KCTC 3685 / LMG 17431 / NBRC 102448 / NCIMB 2269)</name>
    <name type="common">Sporosarcina halophila</name>
    <dbReference type="NCBI Taxonomy" id="866895"/>
    <lineage>
        <taxon>Bacteria</taxon>
        <taxon>Bacillati</taxon>
        <taxon>Bacillota</taxon>
        <taxon>Bacilli</taxon>
        <taxon>Bacillales</taxon>
        <taxon>Bacillaceae</taxon>
        <taxon>Halobacillus</taxon>
    </lineage>
</organism>
<evidence type="ECO:0000256" key="1">
    <source>
        <dbReference type="SAM" id="Phobius"/>
    </source>
</evidence>
<dbReference type="Proteomes" id="UP000007397">
    <property type="component" value="Chromosome"/>
</dbReference>
<dbReference type="HOGENOM" id="CLU_2879640_0_0_9"/>
<dbReference type="EMBL" id="HE717023">
    <property type="protein sequence ID" value="CCG44857.1"/>
    <property type="molecule type" value="Genomic_DNA"/>
</dbReference>
<keyword evidence="3" id="KW-1185">Reference proteome</keyword>
<name>I0JL37_HALH3</name>
<dbReference type="PATRIC" id="fig|866895.3.peg.1524"/>
<reference evidence="2 3" key="1">
    <citation type="journal article" date="2013" name="Environ. Microbiol.">
        <title>Chloride and organic osmolytes: a hybrid strategy to cope with elevated salinities by the moderately halophilic, chloride-dependent bacterium Halobacillus halophilus.</title>
        <authorList>
            <person name="Saum S.H."/>
            <person name="Pfeiffer F."/>
            <person name="Palm P."/>
            <person name="Rampp M."/>
            <person name="Schuster S.C."/>
            <person name="Muller V."/>
            <person name="Oesterhelt D."/>
        </authorList>
    </citation>
    <scope>NUCLEOTIDE SEQUENCE [LARGE SCALE GENOMIC DNA]</scope>
    <source>
        <strain evidence="3">ATCC 35676 / DSM 2266 / JCM 20832 / KCTC 3685 / LMG 17431 / NBRC 102448 / NCIMB 2269</strain>
    </source>
</reference>
<accession>I0JL37</accession>
<dbReference type="AlphaFoldDB" id="I0JL37"/>
<keyword evidence="1" id="KW-0472">Membrane</keyword>
<proteinExistence type="predicted"/>
<gene>
    <name evidence="2" type="ordered locus">HBHAL_2512</name>
</gene>
<protein>
    <submittedName>
        <fullName evidence="2">Uncharacterized protein</fullName>
    </submittedName>
</protein>
<evidence type="ECO:0000313" key="2">
    <source>
        <dbReference type="EMBL" id="CCG44857.1"/>
    </source>
</evidence>
<keyword evidence="1" id="KW-0812">Transmembrane</keyword>
<feature type="transmembrane region" description="Helical" evidence="1">
    <location>
        <begin position="33"/>
        <end position="57"/>
    </location>
</feature>
<dbReference type="KEGG" id="hhd:HBHAL_2512"/>